<dbReference type="AlphaFoldDB" id="A0A0A9DSZ2"/>
<proteinExistence type="predicted"/>
<sequence length="75" mass="8417">MQAEARLVTAYLYHLVVDGACLLKTTPPWNAKICNDQYVKCGLGRHSALLDHRLEQLPAFLNLAFSPKKICHPRG</sequence>
<name>A0A0A9DSZ2_ARUDO</name>
<dbReference type="EMBL" id="GBRH01206241">
    <property type="protein sequence ID" value="JAD91654.1"/>
    <property type="molecule type" value="Transcribed_RNA"/>
</dbReference>
<reference evidence="1" key="2">
    <citation type="journal article" date="2015" name="Data Brief">
        <title>Shoot transcriptome of the giant reed, Arundo donax.</title>
        <authorList>
            <person name="Barrero R.A."/>
            <person name="Guerrero F.D."/>
            <person name="Moolhuijzen P."/>
            <person name="Goolsby J.A."/>
            <person name="Tidwell J."/>
            <person name="Bellgard S.E."/>
            <person name="Bellgard M.I."/>
        </authorList>
    </citation>
    <scope>NUCLEOTIDE SEQUENCE</scope>
    <source>
        <tissue evidence="1">Shoot tissue taken approximately 20 cm above the soil surface</tissue>
    </source>
</reference>
<reference evidence="1" key="1">
    <citation type="submission" date="2014-09" db="EMBL/GenBank/DDBJ databases">
        <authorList>
            <person name="Magalhaes I.L.F."/>
            <person name="Oliveira U."/>
            <person name="Santos F.R."/>
            <person name="Vidigal T.H.D.A."/>
            <person name="Brescovit A.D."/>
            <person name="Santos A.J."/>
        </authorList>
    </citation>
    <scope>NUCLEOTIDE SEQUENCE</scope>
    <source>
        <tissue evidence="1">Shoot tissue taken approximately 20 cm above the soil surface</tissue>
    </source>
</reference>
<accession>A0A0A9DSZ2</accession>
<evidence type="ECO:0000313" key="1">
    <source>
        <dbReference type="EMBL" id="JAD91654.1"/>
    </source>
</evidence>
<organism evidence="1">
    <name type="scientific">Arundo donax</name>
    <name type="common">Giant reed</name>
    <name type="synonym">Donax arundinaceus</name>
    <dbReference type="NCBI Taxonomy" id="35708"/>
    <lineage>
        <taxon>Eukaryota</taxon>
        <taxon>Viridiplantae</taxon>
        <taxon>Streptophyta</taxon>
        <taxon>Embryophyta</taxon>
        <taxon>Tracheophyta</taxon>
        <taxon>Spermatophyta</taxon>
        <taxon>Magnoliopsida</taxon>
        <taxon>Liliopsida</taxon>
        <taxon>Poales</taxon>
        <taxon>Poaceae</taxon>
        <taxon>PACMAD clade</taxon>
        <taxon>Arundinoideae</taxon>
        <taxon>Arundineae</taxon>
        <taxon>Arundo</taxon>
    </lineage>
</organism>
<protein>
    <submittedName>
        <fullName evidence="1">Uncharacterized protein</fullName>
    </submittedName>
</protein>